<dbReference type="InterPro" id="IPR012337">
    <property type="entry name" value="RNaseH-like_sf"/>
</dbReference>
<proteinExistence type="predicted"/>
<comment type="cofactor">
    <cofactor evidence="1">
        <name>a divalent metal cation</name>
        <dbReference type="ChEBI" id="CHEBI:60240"/>
    </cofactor>
</comment>
<evidence type="ECO:0000256" key="1">
    <source>
        <dbReference type="ARBA" id="ARBA00001968"/>
    </source>
</evidence>
<dbReference type="EMBL" id="JAJSOF020000027">
    <property type="protein sequence ID" value="KAJ4433511.1"/>
    <property type="molecule type" value="Genomic_DNA"/>
</dbReference>
<evidence type="ECO:0000313" key="6">
    <source>
        <dbReference type="EMBL" id="KAJ4433511.1"/>
    </source>
</evidence>
<dbReference type="Pfam" id="PF14291">
    <property type="entry name" value="DUF4371"/>
    <property type="match status" value="1"/>
</dbReference>
<evidence type="ECO:0000256" key="2">
    <source>
        <dbReference type="ARBA" id="ARBA00022723"/>
    </source>
</evidence>
<accession>A0ABQ8SH97</accession>
<keyword evidence="2" id="KW-0479">Metal-binding</keyword>
<keyword evidence="7" id="KW-1185">Reference proteome</keyword>
<gene>
    <name evidence="6" type="ORF">ANN_15820</name>
</gene>
<evidence type="ECO:0008006" key="8">
    <source>
        <dbReference type="Google" id="ProtNLM"/>
    </source>
</evidence>
<dbReference type="Proteomes" id="UP001148838">
    <property type="component" value="Unassembled WGS sequence"/>
</dbReference>
<evidence type="ECO:0000259" key="4">
    <source>
        <dbReference type="Pfam" id="PF13359"/>
    </source>
</evidence>
<evidence type="ECO:0000259" key="5">
    <source>
        <dbReference type="Pfam" id="PF14291"/>
    </source>
</evidence>
<name>A0ABQ8SH97_PERAM</name>
<organism evidence="6 7">
    <name type="scientific">Periplaneta americana</name>
    <name type="common">American cockroach</name>
    <name type="synonym">Blatta americana</name>
    <dbReference type="NCBI Taxonomy" id="6978"/>
    <lineage>
        <taxon>Eukaryota</taxon>
        <taxon>Metazoa</taxon>
        <taxon>Ecdysozoa</taxon>
        <taxon>Arthropoda</taxon>
        <taxon>Hexapoda</taxon>
        <taxon>Insecta</taxon>
        <taxon>Pterygota</taxon>
        <taxon>Neoptera</taxon>
        <taxon>Polyneoptera</taxon>
        <taxon>Dictyoptera</taxon>
        <taxon>Blattodea</taxon>
        <taxon>Blattoidea</taxon>
        <taxon>Blattidae</taxon>
        <taxon>Blattinae</taxon>
        <taxon>Periplaneta</taxon>
    </lineage>
</organism>
<dbReference type="SUPFAM" id="SSF53098">
    <property type="entry name" value="Ribonuclease H-like"/>
    <property type="match status" value="1"/>
</dbReference>
<evidence type="ECO:0000313" key="7">
    <source>
        <dbReference type="Proteomes" id="UP001148838"/>
    </source>
</evidence>
<reference evidence="6 7" key="1">
    <citation type="journal article" date="2022" name="Allergy">
        <title>Genome assembly and annotation of Periplaneta americana reveal a comprehensive cockroach allergen profile.</title>
        <authorList>
            <person name="Wang L."/>
            <person name="Xiong Q."/>
            <person name="Saelim N."/>
            <person name="Wang L."/>
            <person name="Nong W."/>
            <person name="Wan A.T."/>
            <person name="Shi M."/>
            <person name="Liu X."/>
            <person name="Cao Q."/>
            <person name="Hui J.H.L."/>
            <person name="Sookrung N."/>
            <person name="Leung T.F."/>
            <person name="Tungtrongchitr A."/>
            <person name="Tsui S.K.W."/>
        </authorList>
    </citation>
    <scope>NUCLEOTIDE SEQUENCE [LARGE SCALE GENOMIC DNA]</scope>
    <source>
        <strain evidence="6">PWHHKU_190912</strain>
    </source>
</reference>
<dbReference type="PANTHER" id="PTHR23080">
    <property type="entry name" value="THAP DOMAIN PROTEIN"/>
    <property type="match status" value="1"/>
</dbReference>
<sequence length="1092" mass="124152">MAEHVSGEVCVENDCVIEGLLKVPFNCRTYNEKVEIVKMERPIPELNLSMDVKKNSVSTHAISLQHHMVRKQELAFRGHNESVESDNRGNYIEYLSSLSEFDHLLANHLERSTVFRGTSPAIQNDLIFAISGVMIKNIKSEIEEAPFVAIVVDETSDCSNQSQLSTVLRYVDSTANVQERFIGFTNVSSGKTAAALFQHVEGVIAEYNVGNKLIAQTYDGASVMAGNINGLKTKVQEKYPQALFVHCYSHVLNLVLQQTTLSIPECRIFFKTLSGLAAFFSSSPKRSEKFKEFMKKKLPKVAPTRWNFTSRLVNTVKEYREKRTAFFENIICNDSEENWDGDNIFLLEVYARVFAHTDVLYNILQTKSLDIAYCLQEVSKLKHTISEFRRSGFPSIWSNMENENISDNIMEPPLKRRKGDDELKYRQLYYSILDRMHMEITDRFSDYGRLQFTHLLDSQKFSAYRENFPNEALNKLFQSYNGHFDQVRLKNELSVIYLAEVFDFSNKPIHEILSAIYENQLNQVIPEVLKLATLIVTIPATSASVERTFSALKRIKSYCRSTHTQERLSGLALMSIEKSFLQKLRKRPNCNFNDEVIKISNPLSIDDTLPGSVTTSEKDELSCDESLKQVVKRMMDLMTFCLARGNEYPLISGKAVKLVMVFTTDQLAERWLTMPSVPSSNPGNGRVIFVVDKAKVVIVFQRLSNFLPSLFCKGVRTRLKQDTIPSVFPWNKTSIPKTRERKSLSRKAASVTEESTGPEQEEVIPAAVYEEIVNVSVSSVENYSSVPSCSRDNSTQTHLSGNLDIKMIMNNPDAVLLYTGFMDCEHFNLVFAALGENRYRLQVFPLEPKLCFFLTVMKLRTNKSDMELALNFGIRNTIVGKIFNVWINFMYCQFKELNIWPDRETVLENNPPAFKNKYPTTRVIIDATEVTIMKPKTPTAQQATFSAYKNTNTVKVLIGINPSGFICFISDAYGGAISDRQLFIRSGMLDLLEEGDSVMADRGFNIQDLLCTKGVALNIPPFLKGKKQFSPSENINTRRIASNRIHIERAIGLGKTYKILQSKLHVSKICISGRIIFVCFMLCNFRKSIMTP</sequence>
<dbReference type="InterPro" id="IPR008906">
    <property type="entry name" value="HATC_C_dom"/>
</dbReference>
<dbReference type="InterPro" id="IPR025398">
    <property type="entry name" value="DUF4371"/>
</dbReference>
<dbReference type="InterPro" id="IPR027806">
    <property type="entry name" value="HARBI1_dom"/>
</dbReference>
<evidence type="ECO:0000259" key="3">
    <source>
        <dbReference type="Pfam" id="PF05699"/>
    </source>
</evidence>
<feature type="domain" description="HAT C-terminal dimerisation" evidence="3">
    <location>
        <begin position="497"/>
        <end position="578"/>
    </location>
</feature>
<dbReference type="Pfam" id="PF13359">
    <property type="entry name" value="DDE_Tnp_4"/>
    <property type="match status" value="1"/>
</dbReference>
<dbReference type="Pfam" id="PF05699">
    <property type="entry name" value="Dimer_Tnp_hAT"/>
    <property type="match status" value="1"/>
</dbReference>
<protein>
    <recommendedName>
        <fullName evidence="8">Zinc finger MYM-type protein 1</fullName>
    </recommendedName>
</protein>
<comment type="caution">
    <text evidence="6">The sequence shown here is derived from an EMBL/GenBank/DDBJ whole genome shotgun (WGS) entry which is preliminary data.</text>
</comment>
<feature type="domain" description="DDE Tnp4" evidence="4">
    <location>
        <begin position="925"/>
        <end position="1084"/>
    </location>
</feature>
<feature type="domain" description="DUF4371" evidence="5">
    <location>
        <begin position="60"/>
        <end position="230"/>
    </location>
</feature>